<organism evidence="2 3">
    <name type="scientific">Liparis tanakae</name>
    <name type="common">Tanaka's snailfish</name>
    <dbReference type="NCBI Taxonomy" id="230148"/>
    <lineage>
        <taxon>Eukaryota</taxon>
        <taxon>Metazoa</taxon>
        <taxon>Chordata</taxon>
        <taxon>Craniata</taxon>
        <taxon>Vertebrata</taxon>
        <taxon>Euteleostomi</taxon>
        <taxon>Actinopterygii</taxon>
        <taxon>Neopterygii</taxon>
        <taxon>Teleostei</taxon>
        <taxon>Neoteleostei</taxon>
        <taxon>Acanthomorphata</taxon>
        <taxon>Eupercaria</taxon>
        <taxon>Perciformes</taxon>
        <taxon>Cottioidei</taxon>
        <taxon>Cottales</taxon>
        <taxon>Liparidae</taxon>
        <taxon>Liparis</taxon>
    </lineage>
</organism>
<feature type="compositionally biased region" description="Polar residues" evidence="1">
    <location>
        <begin position="198"/>
        <end position="220"/>
    </location>
</feature>
<proteinExistence type="predicted"/>
<keyword evidence="3" id="KW-1185">Reference proteome</keyword>
<name>A0A4Z2FAZ0_9TELE</name>
<feature type="compositionally biased region" description="Basic and acidic residues" evidence="1">
    <location>
        <begin position="55"/>
        <end position="76"/>
    </location>
</feature>
<accession>A0A4Z2FAZ0</accession>
<evidence type="ECO:0000313" key="3">
    <source>
        <dbReference type="Proteomes" id="UP000314294"/>
    </source>
</evidence>
<protein>
    <submittedName>
        <fullName evidence="2">Uncharacterized protein</fullName>
    </submittedName>
</protein>
<comment type="caution">
    <text evidence="2">The sequence shown here is derived from an EMBL/GenBank/DDBJ whole genome shotgun (WGS) entry which is preliminary data.</text>
</comment>
<feature type="region of interest" description="Disordered" evidence="1">
    <location>
        <begin position="192"/>
        <end position="229"/>
    </location>
</feature>
<sequence>MMKKSTAQTVGKGIMDTALGTVGTYLWVLQTFKVRVQVELDARGRARQRHAPNQQHDEHDERERGRDVDHLWETGGHRRGVTQKDPQEEGSFLLVDAEEADDPDEQQAQSQVPLDGADVVDAVGDAQNVQPRCFSAPRRRSVVTHSQNSVTGEVKLEALAASQKDLFLRKSYLEQVVEAPRQDDDVVDVQQGHDHNGGVTNTCGEDTGGQTMDSIMSMPTTAVDINGRE</sequence>
<dbReference type="AlphaFoldDB" id="A0A4Z2FAZ0"/>
<evidence type="ECO:0000256" key="1">
    <source>
        <dbReference type="SAM" id="MobiDB-lite"/>
    </source>
</evidence>
<dbReference type="EMBL" id="SRLO01001379">
    <property type="protein sequence ID" value="TNN38348.1"/>
    <property type="molecule type" value="Genomic_DNA"/>
</dbReference>
<reference evidence="2 3" key="1">
    <citation type="submission" date="2019-03" db="EMBL/GenBank/DDBJ databases">
        <title>First draft genome of Liparis tanakae, snailfish: a comprehensive survey of snailfish specific genes.</title>
        <authorList>
            <person name="Kim W."/>
            <person name="Song I."/>
            <person name="Jeong J.-H."/>
            <person name="Kim D."/>
            <person name="Kim S."/>
            <person name="Ryu S."/>
            <person name="Song J.Y."/>
            <person name="Lee S.K."/>
        </authorList>
    </citation>
    <scope>NUCLEOTIDE SEQUENCE [LARGE SCALE GENOMIC DNA]</scope>
    <source>
        <tissue evidence="2">Muscle</tissue>
    </source>
</reference>
<gene>
    <name evidence="2" type="ORF">EYF80_051481</name>
</gene>
<feature type="region of interest" description="Disordered" evidence="1">
    <location>
        <begin position="45"/>
        <end position="88"/>
    </location>
</feature>
<dbReference type="Proteomes" id="UP000314294">
    <property type="component" value="Unassembled WGS sequence"/>
</dbReference>
<evidence type="ECO:0000313" key="2">
    <source>
        <dbReference type="EMBL" id="TNN38348.1"/>
    </source>
</evidence>